<dbReference type="EMBL" id="FWXT01000001">
    <property type="protein sequence ID" value="SMC59209.1"/>
    <property type="molecule type" value="Genomic_DNA"/>
</dbReference>
<sequence>MGIVLFGAIGGLGVCGSGGVIDPSEVGMTSRRDKVLSIARAEVGVREVGNNEGKRVREYLAYTGIKVPAAWCASYISWCFGKAGYDRPRTAWSPAMFPASRIVKEPKPADVFGVWFPDLKRIAHVGLVAEVKGDWIYSLEGNSNNNGSRNGDGVYQRLHHKRTVYKYADWVSAANQKSKIKKQILWQDIKTE</sequence>
<dbReference type="Proteomes" id="UP000192756">
    <property type="component" value="Unassembled WGS sequence"/>
</dbReference>
<dbReference type="Gene3D" id="3.90.1720.10">
    <property type="entry name" value="endopeptidase domain like (from Nostoc punctiforme)"/>
    <property type="match status" value="1"/>
</dbReference>
<evidence type="ECO:0000313" key="1">
    <source>
        <dbReference type="EMBL" id="SMC59209.1"/>
    </source>
</evidence>
<reference evidence="2" key="1">
    <citation type="submission" date="2017-04" db="EMBL/GenBank/DDBJ databases">
        <authorList>
            <person name="Varghese N."/>
            <person name="Submissions S."/>
        </authorList>
    </citation>
    <scope>NUCLEOTIDE SEQUENCE [LARGE SCALE GENOMIC DNA]</scope>
    <source>
        <strain evidence="2">DSM 12126</strain>
    </source>
</reference>
<organism evidence="1 2">
    <name type="scientific">Pedobacter africanus</name>
    <dbReference type="NCBI Taxonomy" id="151894"/>
    <lineage>
        <taxon>Bacteria</taxon>
        <taxon>Pseudomonadati</taxon>
        <taxon>Bacteroidota</taxon>
        <taxon>Sphingobacteriia</taxon>
        <taxon>Sphingobacteriales</taxon>
        <taxon>Sphingobacteriaceae</taxon>
        <taxon>Pedobacter</taxon>
    </lineage>
</organism>
<gene>
    <name evidence="1" type="ORF">SAMN04488524_1357</name>
</gene>
<name>A0A1W2AEQ4_9SPHI</name>
<proteinExistence type="predicted"/>
<keyword evidence="2" id="KW-1185">Reference proteome</keyword>
<accession>A0A1W2AEQ4</accession>
<dbReference type="RefSeq" id="WP_200815606.1">
    <property type="nucleotide sequence ID" value="NZ_FWXT01000001.1"/>
</dbReference>
<evidence type="ECO:0000313" key="2">
    <source>
        <dbReference type="Proteomes" id="UP000192756"/>
    </source>
</evidence>
<protein>
    <recommendedName>
        <fullName evidence="3">CHAP domain-containing protein</fullName>
    </recommendedName>
</protein>
<dbReference type="AlphaFoldDB" id="A0A1W2AEQ4"/>
<evidence type="ECO:0008006" key="3">
    <source>
        <dbReference type="Google" id="ProtNLM"/>
    </source>
</evidence>
<dbReference type="STRING" id="151894.SAMN04488524_1357"/>